<dbReference type="EMBL" id="JBHTNZ010000005">
    <property type="protein sequence ID" value="MFD1461053.1"/>
    <property type="molecule type" value="Genomic_DNA"/>
</dbReference>
<dbReference type="RefSeq" id="WP_229524526.1">
    <property type="nucleotide sequence ID" value="NZ_JAFFQR010000064.1"/>
</dbReference>
<dbReference type="Proteomes" id="UP001597340">
    <property type="component" value="Unassembled WGS sequence"/>
</dbReference>
<dbReference type="PIRSF" id="PIRSF021328">
    <property type="entry name" value="UCP021328"/>
    <property type="match status" value="1"/>
</dbReference>
<reference evidence="3" key="1">
    <citation type="journal article" date="2019" name="Int. J. Syst. Evol. Microbiol.">
        <title>The Global Catalogue of Microorganisms (GCM) 10K type strain sequencing project: providing services to taxonomists for standard genome sequencing and annotation.</title>
        <authorList>
            <consortium name="The Broad Institute Genomics Platform"/>
            <consortium name="The Broad Institute Genome Sequencing Center for Infectious Disease"/>
            <person name="Wu L."/>
            <person name="Ma J."/>
        </authorList>
    </citation>
    <scope>NUCLEOTIDE SEQUENCE [LARGE SCALE GENOMIC DNA]</scope>
    <source>
        <strain evidence="3">CCM 9147</strain>
    </source>
</reference>
<feature type="coiled-coil region" evidence="1">
    <location>
        <begin position="93"/>
        <end position="131"/>
    </location>
</feature>
<evidence type="ECO:0000256" key="1">
    <source>
        <dbReference type="SAM" id="Coils"/>
    </source>
</evidence>
<organism evidence="2 3">
    <name type="scientific">Paenibacillus farraposensis</name>
    <dbReference type="NCBI Taxonomy" id="2807095"/>
    <lineage>
        <taxon>Bacteria</taxon>
        <taxon>Bacillati</taxon>
        <taxon>Bacillota</taxon>
        <taxon>Bacilli</taxon>
        <taxon>Bacillales</taxon>
        <taxon>Paenibacillaceae</taxon>
        <taxon>Paenibacillus</taxon>
    </lineage>
</organism>
<comment type="caution">
    <text evidence="2">The sequence shown here is derived from an EMBL/GenBank/DDBJ whole genome shotgun (WGS) entry which is preliminary data.</text>
</comment>
<dbReference type="Pfam" id="PF11208">
    <property type="entry name" value="DUF2992"/>
    <property type="match status" value="1"/>
</dbReference>
<sequence length="137" mass="16129">MKLTVYFEKPYWIGVIETQEKGKVRAARHVFGSEPSDAEVLDFVQSGELSRLTERMTAVVEGKTSYDHRINPKRLQRLTAKEIRSHGTNTYAEQAIKLQLEQRKAEKRTLNREYREQIKEYKREIARLKAKAKHRGR</sequence>
<name>A0ABW4DBB9_9BACL</name>
<evidence type="ECO:0000313" key="2">
    <source>
        <dbReference type="EMBL" id="MFD1461053.1"/>
    </source>
</evidence>
<proteinExistence type="predicted"/>
<dbReference type="InterPro" id="IPR016787">
    <property type="entry name" value="UCP021328"/>
</dbReference>
<gene>
    <name evidence="2" type="ORF">ACFQ5D_06265</name>
</gene>
<keyword evidence="3" id="KW-1185">Reference proteome</keyword>
<accession>A0ABW4DBB9</accession>
<evidence type="ECO:0000313" key="3">
    <source>
        <dbReference type="Proteomes" id="UP001597340"/>
    </source>
</evidence>
<protein>
    <submittedName>
        <fullName evidence="2">YjdF family protein</fullName>
    </submittedName>
</protein>
<keyword evidence="1" id="KW-0175">Coiled coil</keyword>